<evidence type="ECO:0000256" key="5">
    <source>
        <dbReference type="ARBA" id="ARBA00023273"/>
    </source>
</evidence>
<protein>
    <recommendedName>
        <fullName evidence="9">Family with sequence similarity 183 member A</fullName>
    </recommendedName>
</protein>
<keyword evidence="5" id="KW-0966">Cell projection</keyword>
<dbReference type="GO" id="GO:0097546">
    <property type="term" value="C:ciliary base"/>
    <property type="evidence" value="ECO:0007669"/>
    <property type="project" value="TreeGrafter"/>
</dbReference>
<keyword evidence="4" id="KW-0206">Cytoskeleton</keyword>
<keyword evidence="8" id="KW-1185">Reference proteome</keyword>
<evidence type="ECO:0008006" key="9">
    <source>
        <dbReference type="Google" id="ProtNLM"/>
    </source>
</evidence>
<sequence length="114" mass="13051">KVRRVGSGQFHTITRKHMSWHDNLEEPEDVRFLNLVHHAAQRSQKKYPETQMESQEIGWEAEPLLGASRTMGRLLPAPQGVSCSQHTQQEGRVWGPARPALLRPFQALRIECCV</sequence>
<proteinExistence type="inferred from homology"/>
<evidence type="ECO:0000256" key="1">
    <source>
        <dbReference type="ARBA" id="ARBA00004138"/>
    </source>
</evidence>
<dbReference type="AlphaFoldDB" id="A0A8C9PYM2"/>
<dbReference type="Ensembl" id="ENSSDAT00000016987.1">
    <property type="protein sequence ID" value="ENSSDAP00000014981.1"/>
    <property type="gene ID" value="ENSSDAG00000013504.1"/>
</dbReference>
<dbReference type="PANTHER" id="PTHR33865">
    <property type="entry name" value="PROTEIN FAM183B"/>
    <property type="match status" value="1"/>
</dbReference>
<organism evidence="7 8">
    <name type="scientific">Spermophilus dauricus</name>
    <name type="common">Daurian ground squirrel</name>
    <dbReference type="NCBI Taxonomy" id="99837"/>
    <lineage>
        <taxon>Eukaryota</taxon>
        <taxon>Metazoa</taxon>
        <taxon>Chordata</taxon>
        <taxon>Craniata</taxon>
        <taxon>Vertebrata</taxon>
        <taxon>Euteleostomi</taxon>
        <taxon>Mammalia</taxon>
        <taxon>Eutheria</taxon>
        <taxon>Euarchontoglires</taxon>
        <taxon>Glires</taxon>
        <taxon>Rodentia</taxon>
        <taxon>Sciuromorpha</taxon>
        <taxon>Sciuridae</taxon>
        <taxon>Xerinae</taxon>
        <taxon>Marmotini</taxon>
        <taxon>Spermophilus</taxon>
    </lineage>
</organism>
<dbReference type="PANTHER" id="PTHR33865:SF3">
    <property type="entry name" value="PROTEIN FAM183B"/>
    <property type="match status" value="1"/>
</dbReference>
<dbReference type="Pfam" id="PF14886">
    <property type="entry name" value="FAM183"/>
    <property type="match status" value="1"/>
</dbReference>
<name>A0A8C9PYM2_SPEDA</name>
<reference evidence="7" key="1">
    <citation type="submission" date="2025-08" db="UniProtKB">
        <authorList>
            <consortium name="Ensembl"/>
        </authorList>
    </citation>
    <scope>IDENTIFICATION</scope>
</reference>
<evidence type="ECO:0000256" key="2">
    <source>
        <dbReference type="ARBA" id="ARBA00004245"/>
    </source>
</evidence>
<evidence type="ECO:0000313" key="7">
    <source>
        <dbReference type="Ensembl" id="ENSSDAP00000014981.1"/>
    </source>
</evidence>
<reference evidence="7" key="2">
    <citation type="submission" date="2025-09" db="UniProtKB">
        <authorList>
            <consortium name="Ensembl"/>
        </authorList>
    </citation>
    <scope>IDENTIFICATION</scope>
</reference>
<evidence type="ECO:0000313" key="8">
    <source>
        <dbReference type="Proteomes" id="UP000694422"/>
    </source>
</evidence>
<dbReference type="InterPro" id="IPR029214">
    <property type="entry name" value="CFAP144"/>
</dbReference>
<evidence type="ECO:0000256" key="3">
    <source>
        <dbReference type="ARBA" id="ARBA00022490"/>
    </source>
</evidence>
<dbReference type="Proteomes" id="UP000694422">
    <property type="component" value="Unplaced"/>
</dbReference>
<keyword evidence="3" id="KW-0963">Cytoplasm</keyword>
<evidence type="ECO:0000256" key="6">
    <source>
        <dbReference type="ARBA" id="ARBA00034777"/>
    </source>
</evidence>
<accession>A0A8C9PYM2</accession>
<evidence type="ECO:0000256" key="4">
    <source>
        <dbReference type="ARBA" id="ARBA00023212"/>
    </source>
</evidence>
<dbReference type="GO" id="GO:0005856">
    <property type="term" value="C:cytoskeleton"/>
    <property type="evidence" value="ECO:0007669"/>
    <property type="project" value="UniProtKB-SubCell"/>
</dbReference>
<comment type="subcellular location">
    <subcellularLocation>
        <location evidence="1">Cell projection</location>
        <location evidence="1">Cilium</location>
    </subcellularLocation>
    <subcellularLocation>
        <location evidence="2">Cytoplasm</location>
        <location evidence="2">Cytoskeleton</location>
    </subcellularLocation>
</comment>
<comment type="similarity">
    <text evidence="6">Belongs to the CFAP144 family.</text>
</comment>